<evidence type="ECO:0000256" key="1">
    <source>
        <dbReference type="ARBA" id="ARBA00007789"/>
    </source>
</evidence>
<dbReference type="GO" id="GO:0005829">
    <property type="term" value="C:cytosol"/>
    <property type="evidence" value="ECO:0007669"/>
    <property type="project" value="TreeGrafter"/>
</dbReference>
<dbReference type="InterPro" id="IPR036661">
    <property type="entry name" value="Luciferase-like_sf"/>
</dbReference>
<dbReference type="PANTHER" id="PTHR30137">
    <property type="entry name" value="LUCIFERASE-LIKE MONOOXYGENASE"/>
    <property type="match status" value="1"/>
</dbReference>
<organism evidence="4 5">
    <name type="scientific">Pigmentiphaga litoralis</name>
    <dbReference type="NCBI Taxonomy" id="516702"/>
    <lineage>
        <taxon>Bacteria</taxon>
        <taxon>Pseudomonadati</taxon>
        <taxon>Pseudomonadota</taxon>
        <taxon>Betaproteobacteria</taxon>
        <taxon>Burkholderiales</taxon>
        <taxon>Alcaligenaceae</taxon>
        <taxon>Pigmentiphaga</taxon>
    </lineage>
</organism>
<evidence type="ECO:0000256" key="2">
    <source>
        <dbReference type="ARBA" id="ARBA00074555"/>
    </source>
</evidence>
<evidence type="ECO:0000313" key="4">
    <source>
        <dbReference type="EMBL" id="NYE85867.1"/>
    </source>
</evidence>
<dbReference type="NCBIfam" id="TIGR03558">
    <property type="entry name" value="oxido_grp_1"/>
    <property type="match status" value="1"/>
</dbReference>
<accession>A0A7Y9IZH2</accession>
<dbReference type="EMBL" id="JACBYR010000003">
    <property type="protein sequence ID" value="NYE85867.1"/>
    <property type="molecule type" value="Genomic_DNA"/>
</dbReference>
<name>A0A7Y9IZH2_9BURK</name>
<evidence type="ECO:0000313" key="5">
    <source>
        <dbReference type="Proteomes" id="UP000542125"/>
    </source>
</evidence>
<comment type="caution">
    <text evidence="4">The sequence shown here is derived from an EMBL/GenBank/DDBJ whole genome shotgun (WGS) entry which is preliminary data.</text>
</comment>
<evidence type="ECO:0000259" key="3">
    <source>
        <dbReference type="Pfam" id="PF00296"/>
    </source>
</evidence>
<dbReference type="RefSeq" id="WP_179590331.1">
    <property type="nucleotide sequence ID" value="NZ_JACBYR010000003.1"/>
</dbReference>
<comment type="similarity">
    <text evidence="1">To bacterial alkanal monooxygenase alpha and beta chains.</text>
</comment>
<proteinExistence type="predicted"/>
<dbReference type="SUPFAM" id="SSF51679">
    <property type="entry name" value="Bacterial luciferase-like"/>
    <property type="match status" value="1"/>
</dbReference>
<dbReference type="Proteomes" id="UP000542125">
    <property type="component" value="Unassembled WGS sequence"/>
</dbReference>
<dbReference type="InterPro" id="IPR019949">
    <property type="entry name" value="CmoO-like"/>
</dbReference>
<sequence length="333" mass="35959">MSLKLSVLDLCPVPSGFTPSDAIANSIALAQAVETFGYHRYWFAEHHNTAMLACSAPELLIARVAAATSTLRVGSGGIMLPNHSPLKVAELFRMLEAMFPTRIDLGLGRAPGTDPITASALRRNAEDSDNFPQQLADLVGYLKDVMPEGHPHARVRAAPMGVACPPIWILGSSTYGAQVAAANGLGFVYAHHIVSEHAQEAMHLYRDRFRASALGQYPKAMLGVSVICAETPEEATRLAATADLTMMRTRSGRRGEPVPSVEEALAYRYSPQEESLRQYNRSRIHIGSPDQLRESLGALAAATHAEELVITSTIHDHAARVRSYALVAEALAD</sequence>
<reference evidence="4 5" key="1">
    <citation type="submission" date="2020-07" db="EMBL/GenBank/DDBJ databases">
        <title>Genomic Encyclopedia of Type Strains, Phase IV (KMG-V): Genome sequencing to study the core and pangenomes of soil and plant-associated prokaryotes.</title>
        <authorList>
            <person name="Whitman W."/>
        </authorList>
    </citation>
    <scope>NUCLEOTIDE SEQUENCE [LARGE SCALE GENOMIC DNA]</scope>
    <source>
        <strain evidence="4 5">SAS40</strain>
    </source>
</reference>
<dbReference type="Pfam" id="PF00296">
    <property type="entry name" value="Bac_luciferase"/>
    <property type="match status" value="1"/>
</dbReference>
<dbReference type="PANTHER" id="PTHR30137:SF6">
    <property type="entry name" value="LUCIFERASE-LIKE MONOOXYGENASE"/>
    <property type="match status" value="1"/>
</dbReference>
<dbReference type="AlphaFoldDB" id="A0A7Y9IZH2"/>
<feature type="domain" description="Luciferase-like" evidence="3">
    <location>
        <begin position="19"/>
        <end position="301"/>
    </location>
</feature>
<dbReference type="InterPro" id="IPR011251">
    <property type="entry name" value="Luciferase-like_dom"/>
</dbReference>
<dbReference type="Gene3D" id="3.20.20.30">
    <property type="entry name" value="Luciferase-like domain"/>
    <property type="match status" value="1"/>
</dbReference>
<dbReference type="GO" id="GO:0016705">
    <property type="term" value="F:oxidoreductase activity, acting on paired donors, with incorporation or reduction of molecular oxygen"/>
    <property type="evidence" value="ECO:0007669"/>
    <property type="project" value="InterPro"/>
</dbReference>
<gene>
    <name evidence="4" type="ORF">FHW18_005186</name>
</gene>
<dbReference type="CDD" id="cd00347">
    <property type="entry name" value="Flavin_utilizing_monoxygenases"/>
    <property type="match status" value="1"/>
</dbReference>
<protein>
    <recommendedName>
        <fullName evidence="2">Luciferase-like monooxygenase</fullName>
    </recommendedName>
</protein>
<dbReference type="FunFam" id="3.20.20.30:FF:000002">
    <property type="entry name" value="LLM class flavin-dependent oxidoreductase"/>
    <property type="match status" value="1"/>
</dbReference>
<dbReference type="InterPro" id="IPR050766">
    <property type="entry name" value="Bact_Lucif_Oxidored"/>
</dbReference>
<keyword evidence="5" id="KW-1185">Reference proteome</keyword>